<dbReference type="SUPFAM" id="SSF109998">
    <property type="entry name" value="Triger factor/SurA peptide-binding domain-like"/>
    <property type="match status" value="1"/>
</dbReference>
<dbReference type="PANTHER" id="PTHR47245">
    <property type="entry name" value="PEPTIDYLPROLYL ISOMERASE"/>
    <property type="match status" value="1"/>
</dbReference>
<keyword evidence="4" id="KW-0732">Signal</keyword>
<accession>A0A4R6EC57</accession>
<gene>
    <name evidence="6" type="ORF">C7389_10362</name>
</gene>
<keyword evidence="7" id="KW-1185">Reference proteome</keyword>
<dbReference type="Pfam" id="PF13145">
    <property type="entry name" value="Rotamase_2"/>
    <property type="match status" value="1"/>
</dbReference>
<organism evidence="6 7">
    <name type="scientific">Azoarcus indigens</name>
    <dbReference type="NCBI Taxonomy" id="29545"/>
    <lineage>
        <taxon>Bacteria</taxon>
        <taxon>Pseudomonadati</taxon>
        <taxon>Pseudomonadota</taxon>
        <taxon>Betaproteobacteria</taxon>
        <taxon>Rhodocyclales</taxon>
        <taxon>Zoogloeaceae</taxon>
        <taxon>Azoarcus</taxon>
    </lineage>
</organism>
<dbReference type="InterPro" id="IPR000297">
    <property type="entry name" value="PPIase_PpiC"/>
</dbReference>
<comment type="similarity">
    <text evidence="1">Belongs to the PpiC/parvulin rotamase family.</text>
</comment>
<dbReference type="GO" id="GO:0003755">
    <property type="term" value="F:peptidyl-prolyl cis-trans isomerase activity"/>
    <property type="evidence" value="ECO:0007669"/>
    <property type="project" value="UniProtKB-KW"/>
</dbReference>
<dbReference type="AlphaFoldDB" id="A0A4R6EC57"/>
<evidence type="ECO:0000256" key="2">
    <source>
        <dbReference type="ARBA" id="ARBA00023235"/>
    </source>
</evidence>
<dbReference type="InterPro" id="IPR050245">
    <property type="entry name" value="PrsA_foldase"/>
</dbReference>
<dbReference type="InterPro" id="IPR046357">
    <property type="entry name" value="PPIase_dom_sf"/>
</dbReference>
<keyword evidence="3" id="KW-0697">Rotamase</keyword>
<reference evidence="6 7" key="1">
    <citation type="submission" date="2019-03" db="EMBL/GenBank/DDBJ databases">
        <title>Genomic Encyclopedia of Type Strains, Phase IV (KMG-IV): sequencing the most valuable type-strain genomes for metagenomic binning, comparative biology and taxonomic classification.</title>
        <authorList>
            <person name="Goeker M."/>
        </authorList>
    </citation>
    <scope>NUCLEOTIDE SEQUENCE [LARGE SCALE GENOMIC DNA]</scope>
    <source>
        <strain evidence="6 7">DSM 12121</strain>
    </source>
</reference>
<dbReference type="RefSeq" id="WP_133588901.1">
    <property type="nucleotide sequence ID" value="NZ_SNVV01000003.1"/>
</dbReference>
<dbReference type="OrthoDB" id="5706698at2"/>
<dbReference type="EMBL" id="SNVV01000003">
    <property type="protein sequence ID" value="TDN55730.1"/>
    <property type="molecule type" value="Genomic_DNA"/>
</dbReference>
<dbReference type="PROSITE" id="PS01096">
    <property type="entry name" value="PPIC_PPIASE_1"/>
    <property type="match status" value="1"/>
</dbReference>
<dbReference type="InterPro" id="IPR027304">
    <property type="entry name" value="Trigger_fact/SurA_dom_sf"/>
</dbReference>
<dbReference type="InterPro" id="IPR023058">
    <property type="entry name" value="PPIase_PpiC_CS"/>
</dbReference>
<protein>
    <submittedName>
        <fullName evidence="6">Peptidylprolyl isomerase</fullName>
    </submittedName>
</protein>
<dbReference type="PANTHER" id="PTHR47245:SF3">
    <property type="entry name" value="PEPTIDYL-PROLYL CIS-TRANS ISOMERASE, PPIC-TYPE-RELATED"/>
    <property type="match status" value="1"/>
</dbReference>
<feature type="signal peptide" evidence="4">
    <location>
        <begin position="1"/>
        <end position="32"/>
    </location>
</feature>
<dbReference type="Proteomes" id="UP000295129">
    <property type="component" value="Unassembled WGS sequence"/>
</dbReference>
<keyword evidence="2 3" id="KW-0413">Isomerase</keyword>
<proteinExistence type="inferred from homology"/>
<comment type="caution">
    <text evidence="6">The sequence shown here is derived from an EMBL/GenBank/DDBJ whole genome shotgun (WGS) entry which is preliminary data.</text>
</comment>
<feature type="chain" id="PRO_5020739110" evidence="4">
    <location>
        <begin position="33"/>
        <end position="311"/>
    </location>
</feature>
<evidence type="ECO:0000313" key="6">
    <source>
        <dbReference type="EMBL" id="TDN55730.1"/>
    </source>
</evidence>
<evidence type="ECO:0000313" key="7">
    <source>
        <dbReference type="Proteomes" id="UP000295129"/>
    </source>
</evidence>
<evidence type="ECO:0000259" key="5">
    <source>
        <dbReference type="PROSITE" id="PS50198"/>
    </source>
</evidence>
<evidence type="ECO:0000256" key="1">
    <source>
        <dbReference type="ARBA" id="ARBA00007656"/>
    </source>
</evidence>
<dbReference type="SUPFAM" id="SSF54534">
    <property type="entry name" value="FKBP-like"/>
    <property type="match status" value="1"/>
</dbReference>
<feature type="domain" description="PpiC" evidence="5">
    <location>
        <begin position="154"/>
        <end position="254"/>
    </location>
</feature>
<dbReference type="PROSITE" id="PS50198">
    <property type="entry name" value="PPIC_PPIASE_2"/>
    <property type="match status" value="1"/>
</dbReference>
<evidence type="ECO:0000256" key="3">
    <source>
        <dbReference type="PROSITE-ProRule" id="PRU00278"/>
    </source>
</evidence>
<sequence>MSAHLSNGHHSLRRLRAFAVLLLAMAAGGAWAADSGGQTVASAGSLSIKQQELETVLRKLDANERQALRSDPAGVERWLRQRLAGEALLQEARRKDWAARPEVKAQVDAAVREVSERIIANSYLESVAKVPENYPSDAELRAAYEQEKANLQVPAFYQLAQIFLAAPASDAAAVTRARASAEALARQAAGGDFAALARQYSQDESSAARGGEVGSLPLAQILPEMRPVVAGMKAGEVRGPVQSAAGFHLVKLLASTPARVATLEEVVPRLRAALRQQRLQQQIATHMDGLVPASTMKIDSAAVTATLNKAD</sequence>
<dbReference type="Gene3D" id="3.10.50.40">
    <property type="match status" value="1"/>
</dbReference>
<name>A0A4R6EC57_9RHOO</name>
<evidence type="ECO:0000256" key="4">
    <source>
        <dbReference type="SAM" id="SignalP"/>
    </source>
</evidence>